<gene>
    <name evidence="2" type="ORF">BU23DRAFT_561048</name>
</gene>
<evidence type="ECO:0000313" key="2">
    <source>
        <dbReference type="EMBL" id="KAF1965496.1"/>
    </source>
</evidence>
<reference evidence="2" key="1">
    <citation type="journal article" date="2020" name="Stud. Mycol.">
        <title>101 Dothideomycetes genomes: a test case for predicting lifestyles and emergence of pathogens.</title>
        <authorList>
            <person name="Haridas S."/>
            <person name="Albert R."/>
            <person name="Binder M."/>
            <person name="Bloem J."/>
            <person name="Labutti K."/>
            <person name="Salamov A."/>
            <person name="Andreopoulos B."/>
            <person name="Baker S."/>
            <person name="Barry K."/>
            <person name="Bills G."/>
            <person name="Bluhm B."/>
            <person name="Cannon C."/>
            <person name="Castanera R."/>
            <person name="Culley D."/>
            <person name="Daum C."/>
            <person name="Ezra D."/>
            <person name="Gonzalez J."/>
            <person name="Henrissat B."/>
            <person name="Kuo A."/>
            <person name="Liang C."/>
            <person name="Lipzen A."/>
            <person name="Lutzoni F."/>
            <person name="Magnuson J."/>
            <person name="Mondo S."/>
            <person name="Nolan M."/>
            <person name="Ohm R."/>
            <person name="Pangilinan J."/>
            <person name="Park H.-J."/>
            <person name="Ramirez L."/>
            <person name="Alfaro M."/>
            <person name="Sun H."/>
            <person name="Tritt A."/>
            <person name="Yoshinaga Y."/>
            <person name="Zwiers L.-H."/>
            <person name="Turgeon B."/>
            <person name="Goodwin S."/>
            <person name="Spatafora J."/>
            <person name="Crous P."/>
            <person name="Grigoriev I."/>
        </authorList>
    </citation>
    <scope>NUCLEOTIDE SEQUENCE</scope>
    <source>
        <strain evidence="2">CBS 107.79</strain>
    </source>
</reference>
<feature type="compositionally biased region" description="Low complexity" evidence="1">
    <location>
        <begin position="26"/>
        <end position="49"/>
    </location>
</feature>
<dbReference type="AlphaFoldDB" id="A0A6A5URG8"/>
<feature type="region of interest" description="Disordered" evidence="1">
    <location>
        <begin position="16"/>
        <end position="67"/>
    </location>
</feature>
<keyword evidence="3" id="KW-1185">Reference proteome</keyword>
<name>A0A6A5URG8_9PLEO</name>
<evidence type="ECO:0000313" key="3">
    <source>
        <dbReference type="Proteomes" id="UP000800036"/>
    </source>
</evidence>
<accession>A0A6A5URG8</accession>
<dbReference type="EMBL" id="ML976761">
    <property type="protein sequence ID" value="KAF1965496.1"/>
    <property type="molecule type" value="Genomic_DNA"/>
</dbReference>
<protein>
    <submittedName>
        <fullName evidence="2">Uncharacterized protein</fullName>
    </submittedName>
</protein>
<organism evidence="2 3">
    <name type="scientific">Bimuria novae-zelandiae CBS 107.79</name>
    <dbReference type="NCBI Taxonomy" id="1447943"/>
    <lineage>
        <taxon>Eukaryota</taxon>
        <taxon>Fungi</taxon>
        <taxon>Dikarya</taxon>
        <taxon>Ascomycota</taxon>
        <taxon>Pezizomycotina</taxon>
        <taxon>Dothideomycetes</taxon>
        <taxon>Pleosporomycetidae</taxon>
        <taxon>Pleosporales</taxon>
        <taxon>Massarineae</taxon>
        <taxon>Didymosphaeriaceae</taxon>
        <taxon>Bimuria</taxon>
    </lineage>
</organism>
<feature type="compositionally biased region" description="Basic residues" evidence="1">
    <location>
        <begin position="55"/>
        <end position="67"/>
    </location>
</feature>
<dbReference type="Proteomes" id="UP000800036">
    <property type="component" value="Unassembled WGS sequence"/>
</dbReference>
<proteinExistence type="predicted"/>
<sequence>MTFVQFAQNAAQNAAQIPPVPHPHGLQNNPPANPSPLAALAAQQQAQIPQNPPHQHGHQHGHHHHGHGGFFANLMRWEREIGLENLCLSLQETRPVDSDIKIVCIVKLPRPEVQRLVRVYADELSLDKNGDARTRFRRVHDVDVSLEVSGYEVGV</sequence>
<dbReference type="OrthoDB" id="62952at2759"/>
<evidence type="ECO:0000256" key="1">
    <source>
        <dbReference type="SAM" id="MobiDB-lite"/>
    </source>
</evidence>